<reference evidence="4 5" key="1">
    <citation type="journal article" date="2014" name="Int. J. Syst. Evol. Microbiol.">
        <title>Arthrobacter pityocampae sp. nov., isolated from Thaumetopoea pityocampa (Lep., Thaumetopoeidae).</title>
        <authorList>
            <person name="Ince I.A."/>
            <person name="Demirbag Z."/>
            <person name="Kati H."/>
        </authorList>
    </citation>
    <scope>NUCLEOTIDE SEQUENCE [LARGE SCALE GENOMIC DNA]</scope>
    <source>
        <strain evidence="4 5">Tp2</strain>
    </source>
</reference>
<dbReference type="Pfam" id="PF00534">
    <property type="entry name" value="Glycos_transf_1"/>
    <property type="match status" value="1"/>
</dbReference>
<keyword evidence="2" id="KW-0808">Transferase</keyword>
<evidence type="ECO:0000256" key="2">
    <source>
        <dbReference type="ARBA" id="ARBA00022679"/>
    </source>
</evidence>
<dbReference type="SUPFAM" id="SSF53756">
    <property type="entry name" value="UDP-Glycosyltransferase/glycogen phosphorylase"/>
    <property type="match status" value="1"/>
</dbReference>
<feature type="domain" description="Glycosyl transferase family 1" evidence="3">
    <location>
        <begin position="306"/>
        <end position="456"/>
    </location>
</feature>
<dbReference type="InterPro" id="IPR001296">
    <property type="entry name" value="Glyco_trans_1"/>
</dbReference>
<sequence length="616" mass="68484">MFDPASFTSDAPILPAGRHFAVTWSLPTEFAGRTNAMLHRSRAFAANGGRPVDILTFDDFRDYSAIRDQLLTEGFLSEGTSVLNLWEDLPALADALDRDADQEYASFSPLATWAGPVVDLEGPHARRARYSEDGTLLQIDHFRSDGSLLVSDRHDARSKGTHGGRSLTLCDSDGIPVRHYGSSWGLYREWLDSLVGETPAWFVVDNKNTARFMSTFRRDTAVVLYVIHESHLESWTEGFASTMTRSAQEVFPLLDRFDGVIYLTEQQASDVHQRYADIGNSFVIPISRSIAVEPPATARRSAAIGIQAASLNRRKRIDHSIRAVQRVHESLAGTVQLNVFGEGTQREVLEELIKNLAVEDVVRLRGHSKEVRREFDLASFSLLTSTSEAMPLVIVESMAAGCVPIAYDIPYGPASVIDSGVNGFIVEYGNISELADCISAFVTLPEDERASMRVAAIQRAQAFADTAIVPRWAKVMQDVWERKYAPSSPLDVDVVSSDYILEAGGQMKISLLVDLEAPDDRDSVRPDFFCALRPRKQQDFFRVPAVTVVDKGDGRYHLEFTIGDPLLHALAPSTVDFSLEAWRYPDSVSRRIPLFDHGTSRQIYATRHGNLSMVLR</sequence>
<dbReference type="PANTHER" id="PTHR12526:SF629">
    <property type="entry name" value="TEICHURONIC ACID BIOSYNTHESIS GLYCOSYLTRANSFERASE TUAH-RELATED"/>
    <property type="match status" value="1"/>
</dbReference>
<gene>
    <name evidence="4" type="ORF">C4K88_01375</name>
</gene>
<evidence type="ECO:0000256" key="1">
    <source>
        <dbReference type="ARBA" id="ARBA00022676"/>
    </source>
</evidence>
<dbReference type="OrthoDB" id="506201at2"/>
<evidence type="ECO:0000259" key="3">
    <source>
        <dbReference type="Pfam" id="PF00534"/>
    </source>
</evidence>
<dbReference type="AlphaFoldDB" id="A0A2S5J1F5"/>
<protein>
    <recommendedName>
        <fullName evidence="3">Glycosyl transferase family 1 domain-containing protein</fullName>
    </recommendedName>
</protein>
<organism evidence="4 5">
    <name type="scientific">Arthrobacter pityocampae</name>
    <dbReference type="NCBI Taxonomy" id="547334"/>
    <lineage>
        <taxon>Bacteria</taxon>
        <taxon>Bacillati</taxon>
        <taxon>Actinomycetota</taxon>
        <taxon>Actinomycetes</taxon>
        <taxon>Micrococcales</taxon>
        <taxon>Micrococcaceae</taxon>
        <taxon>Arthrobacter</taxon>
    </lineage>
</organism>
<dbReference type="Gene3D" id="3.40.50.2000">
    <property type="entry name" value="Glycogen Phosphorylase B"/>
    <property type="match status" value="3"/>
</dbReference>
<dbReference type="Proteomes" id="UP000239297">
    <property type="component" value="Unassembled WGS sequence"/>
</dbReference>
<dbReference type="EMBL" id="PRKW01000001">
    <property type="protein sequence ID" value="PPB50570.1"/>
    <property type="molecule type" value="Genomic_DNA"/>
</dbReference>
<name>A0A2S5J1F5_9MICC</name>
<dbReference type="RefSeq" id="WP_104119841.1">
    <property type="nucleotide sequence ID" value="NZ_PRKW01000001.1"/>
</dbReference>
<comment type="caution">
    <text evidence="4">The sequence shown here is derived from an EMBL/GenBank/DDBJ whole genome shotgun (WGS) entry which is preliminary data.</text>
</comment>
<dbReference type="GO" id="GO:0016757">
    <property type="term" value="F:glycosyltransferase activity"/>
    <property type="evidence" value="ECO:0007669"/>
    <property type="project" value="UniProtKB-KW"/>
</dbReference>
<accession>A0A2S5J1F5</accession>
<proteinExistence type="predicted"/>
<dbReference type="PANTHER" id="PTHR12526">
    <property type="entry name" value="GLYCOSYLTRANSFERASE"/>
    <property type="match status" value="1"/>
</dbReference>
<evidence type="ECO:0000313" key="5">
    <source>
        <dbReference type="Proteomes" id="UP000239297"/>
    </source>
</evidence>
<keyword evidence="5" id="KW-1185">Reference proteome</keyword>
<evidence type="ECO:0000313" key="4">
    <source>
        <dbReference type="EMBL" id="PPB50570.1"/>
    </source>
</evidence>
<keyword evidence="1" id="KW-0328">Glycosyltransferase</keyword>